<gene>
    <name evidence="1" type="ORF">PSYMO_11580</name>
</gene>
<evidence type="ECO:0008006" key="3">
    <source>
        <dbReference type="Google" id="ProtNLM"/>
    </source>
</evidence>
<name>A0A656G9C3_PSEA0</name>
<proteinExistence type="predicted"/>
<reference evidence="1 2" key="1">
    <citation type="journal article" date="2011" name="PLoS Pathog.">
        <title>Dynamic evolution of pathogenicity revealed by sequencing and comparative genomics of 19 Pseudomonas syringae isolates.</title>
        <authorList>
            <person name="Baltrus D.A."/>
            <person name="Nishimura M.T."/>
            <person name="Romanchuk A."/>
            <person name="Chang J.H."/>
            <person name="Mukhtar M.S."/>
            <person name="Cherkis K."/>
            <person name="Roach J."/>
            <person name="Grant S.R."/>
            <person name="Jones C.D."/>
            <person name="Dangl J.L."/>
        </authorList>
    </citation>
    <scope>NUCLEOTIDE SEQUENCE [LARGE SCALE GENOMIC DNA]</scope>
    <source>
        <strain evidence="1 2">301020</strain>
    </source>
</reference>
<dbReference type="Proteomes" id="UP000003465">
    <property type="component" value="Unassembled WGS sequence"/>
</dbReference>
<dbReference type="AlphaFoldDB" id="A0A656G9C3"/>
<accession>A0A656G9C3</accession>
<comment type="caution">
    <text evidence="1">The sequence shown here is derived from an EMBL/GenBank/DDBJ whole genome shotgun (WGS) entry which is preliminary data.</text>
</comment>
<sequence length="117" mass="13083">MDKRPTFWSPWDWALVEAAELKFDHLYAFDNDCSGVISQADVHGTFDALCINTDMQHDDDFLFFENGSAALPWPMTWEESSGRCADDKLIADQNRVSIDQSLGGRSSGKSNTLPYGS</sequence>
<protein>
    <recommendedName>
        <fullName evidence="3">EF-hand domain-containing protein</fullName>
    </recommendedName>
</protein>
<dbReference type="EMBL" id="AEAG01000452">
    <property type="protein sequence ID" value="EGH22105.1"/>
    <property type="molecule type" value="Genomic_DNA"/>
</dbReference>
<evidence type="ECO:0000313" key="2">
    <source>
        <dbReference type="Proteomes" id="UP000003465"/>
    </source>
</evidence>
<dbReference type="InterPro" id="IPR018247">
    <property type="entry name" value="EF_Hand_1_Ca_BS"/>
</dbReference>
<organism evidence="1 2">
    <name type="scientific">Pseudomonas amygdali pv. mori str. 301020</name>
    <dbReference type="NCBI Taxonomy" id="629261"/>
    <lineage>
        <taxon>Bacteria</taxon>
        <taxon>Pseudomonadati</taxon>
        <taxon>Pseudomonadota</taxon>
        <taxon>Gammaproteobacteria</taxon>
        <taxon>Pseudomonadales</taxon>
        <taxon>Pseudomonadaceae</taxon>
        <taxon>Pseudomonas</taxon>
        <taxon>Pseudomonas amygdali</taxon>
    </lineage>
</organism>
<evidence type="ECO:0000313" key="1">
    <source>
        <dbReference type="EMBL" id="EGH22105.1"/>
    </source>
</evidence>
<dbReference type="PROSITE" id="PS00018">
    <property type="entry name" value="EF_HAND_1"/>
    <property type="match status" value="1"/>
</dbReference>